<feature type="chain" id="PRO_5006135287" description="F-box domain-containing protein" evidence="1">
    <location>
        <begin position="19"/>
        <end position="324"/>
    </location>
</feature>
<proteinExistence type="predicted"/>
<keyword evidence="1" id="KW-0732">Signal</keyword>
<comment type="caution">
    <text evidence="2">The sequence shown here is derived from an EMBL/GenBank/DDBJ whole genome shotgun (WGS) entry which is preliminary data.</text>
</comment>
<reference evidence="2 3" key="1">
    <citation type="submission" date="2015-09" db="EMBL/GenBank/DDBJ databases">
        <title>Draft genome of a European isolate of the apple canker pathogen Neonectria ditissima.</title>
        <authorList>
            <person name="Gomez-Cortecero A."/>
            <person name="Harrison R.J."/>
            <person name="Armitage A.D."/>
        </authorList>
    </citation>
    <scope>NUCLEOTIDE SEQUENCE [LARGE SCALE GENOMIC DNA]</scope>
    <source>
        <strain evidence="2 3">R09/05</strain>
    </source>
</reference>
<feature type="signal peptide" evidence="1">
    <location>
        <begin position="1"/>
        <end position="18"/>
    </location>
</feature>
<evidence type="ECO:0008006" key="4">
    <source>
        <dbReference type="Google" id="ProtNLM"/>
    </source>
</evidence>
<dbReference type="Proteomes" id="UP000050424">
    <property type="component" value="Unassembled WGS sequence"/>
</dbReference>
<gene>
    <name evidence="2" type="ORF">AK830_g11784</name>
</gene>
<name>A0A0P7B1V2_9HYPO</name>
<dbReference type="AlphaFoldDB" id="A0A0P7B1V2"/>
<accession>A0A0P7B1V2</accession>
<sequence length="324" mass="36340">MARQLHLPLELILQIVEASLPTGGPQFVIDVSAPEAQLLVAWSQVCRATYDPATRLLRQHCMYIDSVPRLRKLLGCLSASKSYSSTSTLQPTISLGTISSIYLGLPKDTIPGPEVGPLMRDLFIELGSSIRRLILDLPYCTLPQDNIQPDCNQQLSEGLSALNNVEEFVTVGGLPTIDFWEDGTDFWERWPRLRRLAAFHVLLAEEALWHNIARTRALEQMVLARSLLLRVPKWNFKHAIGQHWSLKLGGDPTLERRMNILLADHEFSPPIIDATEAEIHDPQGLVSVSSFAVPIRGTTFVRTDHACREWMVKAAKEGTLWGHE</sequence>
<evidence type="ECO:0000313" key="2">
    <source>
        <dbReference type="EMBL" id="KPM34781.1"/>
    </source>
</evidence>
<organism evidence="2 3">
    <name type="scientific">Neonectria ditissima</name>
    <dbReference type="NCBI Taxonomy" id="78410"/>
    <lineage>
        <taxon>Eukaryota</taxon>
        <taxon>Fungi</taxon>
        <taxon>Dikarya</taxon>
        <taxon>Ascomycota</taxon>
        <taxon>Pezizomycotina</taxon>
        <taxon>Sordariomycetes</taxon>
        <taxon>Hypocreomycetidae</taxon>
        <taxon>Hypocreales</taxon>
        <taxon>Nectriaceae</taxon>
        <taxon>Neonectria</taxon>
    </lineage>
</organism>
<dbReference type="OrthoDB" id="6365676at2759"/>
<evidence type="ECO:0000313" key="3">
    <source>
        <dbReference type="Proteomes" id="UP000050424"/>
    </source>
</evidence>
<dbReference type="STRING" id="78410.A0A0P7B1V2"/>
<keyword evidence="3" id="KW-1185">Reference proteome</keyword>
<dbReference type="EMBL" id="LKCW01000301">
    <property type="protein sequence ID" value="KPM34781.1"/>
    <property type="molecule type" value="Genomic_DNA"/>
</dbReference>
<protein>
    <recommendedName>
        <fullName evidence="4">F-box domain-containing protein</fullName>
    </recommendedName>
</protein>
<evidence type="ECO:0000256" key="1">
    <source>
        <dbReference type="SAM" id="SignalP"/>
    </source>
</evidence>